<dbReference type="EMBL" id="GBRH01201213">
    <property type="protein sequence ID" value="JAD96682.1"/>
    <property type="molecule type" value="Transcribed_RNA"/>
</dbReference>
<reference evidence="1" key="2">
    <citation type="journal article" date="2015" name="Data Brief">
        <title>Shoot transcriptome of the giant reed, Arundo donax.</title>
        <authorList>
            <person name="Barrero R.A."/>
            <person name="Guerrero F.D."/>
            <person name="Moolhuijzen P."/>
            <person name="Goolsby J.A."/>
            <person name="Tidwell J."/>
            <person name="Bellgard S.E."/>
            <person name="Bellgard M.I."/>
        </authorList>
    </citation>
    <scope>NUCLEOTIDE SEQUENCE</scope>
    <source>
        <tissue evidence="1">Shoot tissue taken approximately 20 cm above the soil surface</tissue>
    </source>
</reference>
<proteinExistence type="predicted"/>
<dbReference type="AlphaFoldDB" id="A0A0A9EKX1"/>
<name>A0A0A9EKX1_ARUDO</name>
<organism evidence="1">
    <name type="scientific">Arundo donax</name>
    <name type="common">Giant reed</name>
    <name type="synonym">Donax arundinaceus</name>
    <dbReference type="NCBI Taxonomy" id="35708"/>
    <lineage>
        <taxon>Eukaryota</taxon>
        <taxon>Viridiplantae</taxon>
        <taxon>Streptophyta</taxon>
        <taxon>Embryophyta</taxon>
        <taxon>Tracheophyta</taxon>
        <taxon>Spermatophyta</taxon>
        <taxon>Magnoliopsida</taxon>
        <taxon>Liliopsida</taxon>
        <taxon>Poales</taxon>
        <taxon>Poaceae</taxon>
        <taxon>PACMAD clade</taxon>
        <taxon>Arundinoideae</taxon>
        <taxon>Arundineae</taxon>
        <taxon>Arundo</taxon>
    </lineage>
</organism>
<reference evidence="1" key="1">
    <citation type="submission" date="2014-09" db="EMBL/GenBank/DDBJ databases">
        <authorList>
            <person name="Magalhaes I.L.F."/>
            <person name="Oliveira U."/>
            <person name="Santos F.R."/>
            <person name="Vidigal T.H.D.A."/>
            <person name="Brescovit A.D."/>
            <person name="Santos A.J."/>
        </authorList>
    </citation>
    <scope>NUCLEOTIDE SEQUENCE</scope>
    <source>
        <tissue evidence="1">Shoot tissue taken approximately 20 cm above the soil surface</tissue>
    </source>
</reference>
<sequence length="50" mass="5822">MRKPEIGDFKRALPSLHSCMSIIFLMLTQQNANTYMHSIVVEDTNIKKNR</sequence>
<evidence type="ECO:0000313" key="1">
    <source>
        <dbReference type="EMBL" id="JAD96682.1"/>
    </source>
</evidence>
<protein>
    <submittedName>
        <fullName evidence="1">Uncharacterized protein</fullName>
    </submittedName>
</protein>
<accession>A0A0A9EKX1</accession>